<accession>A0A0D8X9U0</accession>
<proteinExistence type="predicted"/>
<dbReference type="Proteomes" id="UP000053766">
    <property type="component" value="Unassembled WGS sequence"/>
</dbReference>
<dbReference type="OrthoDB" id="410104at2759"/>
<name>A0A0D8X9U0_DICVI</name>
<evidence type="ECO:0000313" key="2">
    <source>
        <dbReference type="Proteomes" id="UP000053766"/>
    </source>
</evidence>
<keyword evidence="2" id="KW-1185">Reference proteome</keyword>
<dbReference type="AlphaFoldDB" id="A0A0D8X9U0"/>
<sequence length="200" mass="23529">MDIYSYPIAAHGIHSTTETMPTIVECLLILIIVPYVEKEQIIYDYFSNLFGIFDIRLPSYNERKHDYVAPNVLLPKIRHAISSVRNRTAPRPDRISPENLKNLPLPPVLIKTLARLFARYLSECKVSSQWKTSRTVLPHKKIDIYDIRKYRAIYQEQPHEQAGFRKEFRTTDHIHTITRLIELSREYNRRSATPPSSLRR</sequence>
<reference evidence="1 2" key="1">
    <citation type="submission" date="2013-11" db="EMBL/GenBank/DDBJ databases">
        <title>Draft genome of the bovine lungworm Dictyocaulus viviparus.</title>
        <authorList>
            <person name="Mitreva M."/>
        </authorList>
    </citation>
    <scope>NUCLEOTIDE SEQUENCE [LARGE SCALE GENOMIC DNA]</scope>
    <source>
        <strain evidence="1 2">HannoverDv2000</strain>
    </source>
</reference>
<reference evidence="2" key="2">
    <citation type="journal article" date="2016" name="Sci. Rep.">
        <title>Dictyocaulus viviparus genome, variome and transcriptome elucidate lungworm biology and support future intervention.</title>
        <authorList>
            <person name="McNulty S.N."/>
            <person name="Strube C."/>
            <person name="Rosa B.A."/>
            <person name="Martin J.C."/>
            <person name="Tyagi R."/>
            <person name="Choi Y.J."/>
            <person name="Wang Q."/>
            <person name="Hallsworth Pepin K."/>
            <person name="Zhang X."/>
            <person name="Ozersky P."/>
            <person name="Wilson R.K."/>
            <person name="Sternberg P.W."/>
            <person name="Gasser R.B."/>
            <person name="Mitreva M."/>
        </authorList>
    </citation>
    <scope>NUCLEOTIDE SEQUENCE [LARGE SCALE GENOMIC DNA]</scope>
    <source>
        <strain evidence="2">HannoverDv2000</strain>
    </source>
</reference>
<protein>
    <submittedName>
        <fullName evidence="1">Uncharacterized protein</fullName>
    </submittedName>
</protein>
<evidence type="ECO:0000313" key="1">
    <source>
        <dbReference type="EMBL" id="KJH40537.1"/>
    </source>
</evidence>
<gene>
    <name evidence="1" type="ORF">DICVIV_13507</name>
</gene>
<organism evidence="1 2">
    <name type="scientific">Dictyocaulus viviparus</name>
    <name type="common">Bovine lungworm</name>
    <dbReference type="NCBI Taxonomy" id="29172"/>
    <lineage>
        <taxon>Eukaryota</taxon>
        <taxon>Metazoa</taxon>
        <taxon>Ecdysozoa</taxon>
        <taxon>Nematoda</taxon>
        <taxon>Chromadorea</taxon>
        <taxon>Rhabditida</taxon>
        <taxon>Rhabditina</taxon>
        <taxon>Rhabditomorpha</taxon>
        <taxon>Strongyloidea</taxon>
        <taxon>Metastrongylidae</taxon>
        <taxon>Dictyocaulus</taxon>
    </lineage>
</organism>
<dbReference type="EMBL" id="KN717136">
    <property type="protein sequence ID" value="KJH40537.1"/>
    <property type="molecule type" value="Genomic_DNA"/>
</dbReference>